<dbReference type="Proteomes" id="UP000265160">
    <property type="component" value="LG3"/>
</dbReference>
<name>A0A3P9D3Z0_9CICH</name>
<protein>
    <recommendedName>
        <fullName evidence="1">L1 transposable element RRM domain-containing protein</fullName>
    </recommendedName>
</protein>
<reference evidence="2" key="3">
    <citation type="submission" date="2025-09" db="UniProtKB">
        <authorList>
            <consortium name="Ensembl"/>
        </authorList>
    </citation>
    <scope>IDENTIFICATION</scope>
</reference>
<reference evidence="2 3" key="1">
    <citation type="journal article" date="2014" name="Nature">
        <title>The genomic substrate for adaptive radiation in African cichlid fish.</title>
        <authorList>
            <person name="Brawand D."/>
            <person name="Wagner C.E."/>
            <person name="Li Y.I."/>
            <person name="Malinsky M."/>
            <person name="Keller I."/>
            <person name="Fan S."/>
            <person name="Simakov O."/>
            <person name="Ng A.Y."/>
            <person name="Lim Z.W."/>
            <person name="Bezault E."/>
            <person name="Turner-Maier J."/>
            <person name="Johnson J."/>
            <person name="Alcazar R."/>
            <person name="Noh H.J."/>
            <person name="Russell P."/>
            <person name="Aken B."/>
            <person name="Alfoldi J."/>
            <person name="Amemiya C."/>
            <person name="Azzouzi N."/>
            <person name="Baroiller J.F."/>
            <person name="Barloy-Hubler F."/>
            <person name="Berlin A."/>
            <person name="Bloomquist R."/>
            <person name="Carleton K.L."/>
            <person name="Conte M.A."/>
            <person name="D'Cotta H."/>
            <person name="Eshel O."/>
            <person name="Gaffney L."/>
            <person name="Galibert F."/>
            <person name="Gante H.F."/>
            <person name="Gnerre S."/>
            <person name="Greuter L."/>
            <person name="Guyon R."/>
            <person name="Haddad N.S."/>
            <person name="Haerty W."/>
            <person name="Harris R.M."/>
            <person name="Hofmann H.A."/>
            <person name="Hourlier T."/>
            <person name="Hulata G."/>
            <person name="Jaffe D.B."/>
            <person name="Lara M."/>
            <person name="Lee A.P."/>
            <person name="MacCallum I."/>
            <person name="Mwaiko S."/>
            <person name="Nikaido M."/>
            <person name="Nishihara H."/>
            <person name="Ozouf-Costaz C."/>
            <person name="Penman D.J."/>
            <person name="Przybylski D."/>
            <person name="Rakotomanga M."/>
            <person name="Renn S.C.P."/>
            <person name="Ribeiro F.J."/>
            <person name="Ron M."/>
            <person name="Salzburger W."/>
            <person name="Sanchez-Pulido L."/>
            <person name="Santos M.E."/>
            <person name="Searle S."/>
            <person name="Sharpe T."/>
            <person name="Swofford R."/>
            <person name="Tan F.J."/>
            <person name="Williams L."/>
            <person name="Young S."/>
            <person name="Yin S."/>
            <person name="Okada N."/>
            <person name="Kocher T.D."/>
            <person name="Miska E.A."/>
            <person name="Lander E.S."/>
            <person name="Venkatesh B."/>
            <person name="Fernald R.D."/>
            <person name="Meyer A."/>
            <person name="Ponting C.P."/>
            <person name="Streelman J.T."/>
            <person name="Lindblad-Toh K."/>
            <person name="Seehausen O."/>
            <person name="Di Palma F."/>
        </authorList>
    </citation>
    <scope>NUCLEOTIDE SEQUENCE</scope>
</reference>
<reference evidence="2" key="2">
    <citation type="submission" date="2025-08" db="UniProtKB">
        <authorList>
            <consortium name="Ensembl"/>
        </authorList>
    </citation>
    <scope>IDENTIFICATION</scope>
</reference>
<organism evidence="2 3">
    <name type="scientific">Maylandia zebra</name>
    <name type="common">zebra mbuna</name>
    <dbReference type="NCBI Taxonomy" id="106582"/>
    <lineage>
        <taxon>Eukaryota</taxon>
        <taxon>Metazoa</taxon>
        <taxon>Chordata</taxon>
        <taxon>Craniata</taxon>
        <taxon>Vertebrata</taxon>
        <taxon>Euteleostomi</taxon>
        <taxon>Actinopterygii</taxon>
        <taxon>Neopterygii</taxon>
        <taxon>Teleostei</taxon>
        <taxon>Neoteleostei</taxon>
        <taxon>Acanthomorphata</taxon>
        <taxon>Ovalentaria</taxon>
        <taxon>Cichlomorphae</taxon>
        <taxon>Cichliformes</taxon>
        <taxon>Cichlidae</taxon>
        <taxon>African cichlids</taxon>
        <taxon>Pseudocrenilabrinae</taxon>
        <taxon>Haplochromini</taxon>
        <taxon>Maylandia</taxon>
        <taxon>Maylandia zebra complex</taxon>
    </lineage>
</organism>
<proteinExistence type="predicted"/>
<dbReference type="Ensembl" id="ENSMZET00005029838.1">
    <property type="protein sequence ID" value="ENSMZEP00005028922.1"/>
    <property type="gene ID" value="ENSMZEG00005021581.1"/>
</dbReference>
<evidence type="ECO:0000313" key="2">
    <source>
        <dbReference type="Ensembl" id="ENSMZEP00005028922.1"/>
    </source>
</evidence>
<sequence>RGFTPVRLSFPKPTADSRPRHIIVRFLRDKAKMSVLAAARKKGQIVWKGMRVLFFQDYAQEVQEKRRKFDESCFMGKWDIPLDKFV</sequence>
<dbReference type="AlphaFoldDB" id="A0A3P9D3Z0"/>
<dbReference type="Gene3D" id="3.30.70.1820">
    <property type="entry name" value="L1 transposable element, RRM domain"/>
    <property type="match status" value="1"/>
</dbReference>
<dbReference type="STRING" id="106582.ENSMZEP00005028922"/>
<evidence type="ECO:0000313" key="3">
    <source>
        <dbReference type="Proteomes" id="UP000265160"/>
    </source>
</evidence>
<keyword evidence="3" id="KW-1185">Reference proteome</keyword>
<evidence type="ECO:0000259" key="1">
    <source>
        <dbReference type="Pfam" id="PF02994"/>
    </source>
</evidence>
<accession>A0A3P9D3Z0</accession>
<dbReference type="InterPro" id="IPR043636">
    <property type="entry name" value="L1_RRM_dom"/>
</dbReference>
<feature type="domain" description="L1 transposable element RRM" evidence="1">
    <location>
        <begin position="17"/>
        <end position="52"/>
    </location>
</feature>
<dbReference type="Pfam" id="PF02994">
    <property type="entry name" value="Transposase_22"/>
    <property type="match status" value="1"/>
</dbReference>
<dbReference type="GeneTree" id="ENSGT00940000177317"/>